<dbReference type="Proteomes" id="UP000235460">
    <property type="component" value="Unassembled WGS sequence"/>
</dbReference>
<protein>
    <recommendedName>
        <fullName evidence="5">Lipoprotein SmpA/OmlA domain-containing protein</fullName>
    </recommendedName>
</protein>
<reference evidence="3 4" key="1">
    <citation type="submission" date="2018-01" db="EMBL/GenBank/DDBJ databases">
        <title>Metagenomic assembled genomes from two thermal pools in the Uzon Caldera, Kamchatka, Russia.</title>
        <authorList>
            <person name="Wilkins L."/>
            <person name="Ettinger C."/>
        </authorList>
    </citation>
    <scope>NUCLEOTIDE SEQUENCE [LARGE SCALE GENOMIC DNA]</scope>
    <source>
        <strain evidence="2">ARK-04</strain>
        <strain evidence="1">ZAV-08</strain>
    </source>
</reference>
<evidence type="ECO:0000313" key="4">
    <source>
        <dbReference type="Proteomes" id="UP000235619"/>
    </source>
</evidence>
<dbReference type="PROSITE" id="PS51257">
    <property type="entry name" value="PROKAR_LIPOPROTEIN"/>
    <property type="match status" value="1"/>
</dbReference>
<dbReference type="Proteomes" id="UP000235619">
    <property type="component" value="Unassembled WGS sequence"/>
</dbReference>
<dbReference type="EMBL" id="PNJD01000109">
    <property type="protein sequence ID" value="PMP97888.1"/>
    <property type="molecule type" value="Genomic_DNA"/>
</dbReference>
<dbReference type="AlphaFoldDB" id="A0A2N7QG18"/>
<organism evidence="2 4">
    <name type="scientific">Thermodesulfobacterium geofontis</name>
    <dbReference type="NCBI Taxonomy" id="1295609"/>
    <lineage>
        <taxon>Bacteria</taxon>
        <taxon>Pseudomonadati</taxon>
        <taxon>Thermodesulfobacteriota</taxon>
        <taxon>Thermodesulfobacteria</taxon>
        <taxon>Thermodesulfobacteriales</taxon>
        <taxon>Thermodesulfobacteriaceae</taxon>
        <taxon>Thermodesulfobacterium</taxon>
    </lineage>
</organism>
<sequence length="120" mass="13947">MDKNKKILKKLIFILGLVFLIYGCATKPGPNLASKAALIHPQQTTKAEVLQFLGPPVQIFTFPDGKEEWYYYYRVKNFWEKVPFVKNYKGEDYTEVLKITLKGEEIIDCTYYTVSSPKKK</sequence>
<dbReference type="EMBL" id="PNIK01000047">
    <property type="protein sequence ID" value="PMP67498.1"/>
    <property type="molecule type" value="Genomic_DNA"/>
</dbReference>
<evidence type="ECO:0008006" key="5">
    <source>
        <dbReference type="Google" id="ProtNLM"/>
    </source>
</evidence>
<evidence type="ECO:0000313" key="3">
    <source>
        <dbReference type="Proteomes" id="UP000235460"/>
    </source>
</evidence>
<name>A0A2N7QG18_9BACT</name>
<proteinExistence type="predicted"/>
<comment type="caution">
    <text evidence="2">The sequence shown here is derived from an EMBL/GenBank/DDBJ whole genome shotgun (WGS) entry which is preliminary data.</text>
</comment>
<evidence type="ECO:0000313" key="2">
    <source>
        <dbReference type="EMBL" id="PMP97888.1"/>
    </source>
</evidence>
<accession>A0A2N7QG18</accession>
<gene>
    <name evidence="2" type="ORF">C0169_01750</name>
    <name evidence="1" type="ORF">C0190_03140</name>
</gene>
<evidence type="ECO:0000313" key="1">
    <source>
        <dbReference type="EMBL" id="PMP67498.1"/>
    </source>
</evidence>